<protein>
    <submittedName>
        <fullName evidence="6">Serine hydrolase</fullName>
    </submittedName>
</protein>
<dbReference type="InterPro" id="IPR050491">
    <property type="entry name" value="AmpC-like"/>
</dbReference>
<comment type="caution">
    <text evidence="6">The sequence shown here is derived from an EMBL/GenBank/DDBJ whole genome shotgun (WGS) entry which is preliminary data.</text>
</comment>
<dbReference type="RefSeq" id="WP_152572559.1">
    <property type="nucleotide sequence ID" value="NZ_VIKU02000001.1"/>
</dbReference>
<feature type="domain" description="Beta-lactamase-related" evidence="4">
    <location>
        <begin position="38"/>
        <end position="343"/>
    </location>
</feature>
<dbReference type="Gene3D" id="3.40.710.10">
    <property type="entry name" value="DD-peptidase/beta-lactamase superfamily"/>
    <property type="match status" value="1"/>
</dbReference>
<dbReference type="InterPro" id="IPR001466">
    <property type="entry name" value="Beta-lactam-related"/>
</dbReference>
<reference evidence="6" key="1">
    <citation type="submission" date="2019-07" db="EMBL/GenBank/DDBJ databases">
        <authorList>
            <person name="De-Chao Zhang Q."/>
        </authorList>
    </citation>
    <scope>NUCLEOTIDE SEQUENCE</scope>
    <source>
        <strain evidence="6">TP-CH-4</strain>
    </source>
</reference>
<feature type="chain" id="PRO_5037500919" evidence="3">
    <location>
        <begin position="23"/>
        <end position="546"/>
    </location>
</feature>
<evidence type="ECO:0000256" key="1">
    <source>
        <dbReference type="ARBA" id="ARBA00004370"/>
    </source>
</evidence>
<accession>A0A967AUY4</accession>
<feature type="signal peptide" evidence="3">
    <location>
        <begin position="1"/>
        <end position="22"/>
    </location>
</feature>
<keyword evidence="3" id="KW-0732">Signal</keyword>
<dbReference type="Proteomes" id="UP000707206">
    <property type="component" value="Unassembled WGS sequence"/>
</dbReference>
<dbReference type="GO" id="GO:0016020">
    <property type="term" value="C:membrane"/>
    <property type="evidence" value="ECO:0007669"/>
    <property type="project" value="UniProtKB-SubCell"/>
</dbReference>
<dbReference type="InterPro" id="IPR012338">
    <property type="entry name" value="Beta-lactam/transpept-like"/>
</dbReference>
<reference evidence="6" key="2">
    <citation type="submission" date="2020-03" db="EMBL/GenBank/DDBJ databases">
        <title>Flavobacteriaceae bacterium strain TP-CH-4, a member of the family Flavobacteriaceae isolated from a deep-sea seamount.</title>
        <authorList>
            <person name="Zhang D.-C."/>
        </authorList>
    </citation>
    <scope>NUCLEOTIDE SEQUENCE</scope>
    <source>
        <strain evidence="6">TP-CH-4</strain>
    </source>
</reference>
<evidence type="ECO:0000313" key="7">
    <source>
        <dbReference type="Proteomes" id="UP000707206"/>
    </source>
</evidence>
<evidence type="ECO:0000259" key="5">
    <source>
        <dbReference type="Pfam" id="PF11954"/>
    </source>
</evidence>
<dbReference type="SUPFAM" id="SSF56601">
    <property type="entry name" value="beta-lactamase/transpeptidase-like"/>
    <property type="match status" value="1"/>
</dbReference>
<dbReference type="Pfam" id="PF11954">
    <property type="entry name" value="DUF3471"/>
    <property type="match status" value="1"/>
</dbReference>
<comment type="subcellular location">
    <subcellularLocation>
        <location evidence="1">Membrane</location>
    </subcellularLocation>
</comment>
<proteinExistence type="predicted"/>
<dbReference type="Pfam" id="PF00144">
    <property type="entry name" value="Beta-lactamase"/>
    <property type="match status" value="1"/>
</dbReference>
<evidence type="ECO:0000313" key="6">
    <source>
        <dbReference type="EMBL" id="NHF58047.1"/>
    </source>
</evidence>
<dbReference type="InterPro" id="IPR021860">
    <property type="entry name" value="Peptidase_S12_Pab87-rel_C"/>
</dbReference>
<dbReference type="PANTHER" id="PTHR46825:SF11">
    <property type="entry name" value="PENICILLIN-BINDING PROTEIN 4"/>
    <property type="match status" value="1"/>
</dbReference>
<feature type="domain" description="Peptidase S12 Pab87-related C-terminal" evidence="5">
    <location>
        <begin position="456"/>
        <end position="539"/>
    </location>
</feature>
<keyword evidence="2" id="KW-0472">Membrane</keyword>
<dbReference type="AlphaFoldDB" id="A0A967AUY4"/>
<gene>
    <name evidence="6" type="ORF">FK220_001755</name>
</gene>
<name>A0A967AUY4_9FLAO</name>
<evidence type="ECO:0000259" key="4">
    <source>
        <dbReference type="Pfam" id="PF00144"/>
    </source>
</evidence>
<dbReference type="GO" id="GO:0016787">
    <property type="term" value="F:hydrolase activity"/>
    <property type="evidence" value="ECO:0007669"/>
    <property type="project" value="UniProtKB-KW"/>
</dbReference>
<keyword evidence="7" id="KW-1185">Reference proteome</keyword>
<keyword evidence="6" id="KW-0378">Hydrolase</keyword>
<evidence type="ECO:0000256" key="3">
    <source>
        <dbReference type="SAM" id="SignalP"/>
    </source>
</evidence>
<evidence type="ECO:0000256" key="2">
    <source>
        <dbReference type="ARBA" id="ARBA00023136"/>
    </source>
</evidence>
<dbReference type="PANTHER" id="PTHR46825">
    <property type="entry name" value="D-ALANYL-D-ALANINE-CARBOXYPEPTIDASE/ENDOPEPTIDASE AMPH"/>
    <property type="match status" value="1"/>
</dbReference>
<sequence length="546" mass="61005">MKKRTLLSLITFLTVSATNLYAQDLEKIFDDLARTLYQPESPGLTVLVAKNDDILYRKAFGMANMELKVPMKPENVFELGSITKQFTAVAILMLMEQGKIDLLDPITTYVPDYPMQGKQITIHHLLNHTSGIKSYTEMGDLSSFARNDKTPTELIDYFKNEPMDFNPGDAWHYNNSGYIILGHIIEVVSGMSYADFIETNIFQPLGMTNSYYGSHTQLIRNRASGYMPSESGYRNADYLSMTLPYAAGSLMSTVDDMFLWFQAIRDNTLISAQSKAKAFTDTKLNNGKPTHYGYGWQIDEINGVQSIEHGGGIFGYVTQGVYVPSENVYVIILTNRNGNSPQSTAIKMAAHAIGEPFPSPKKAVALSDAQLQKWVGNYDFEGVYRNITLREGSLYSQREGSDPLKLYPVSENDFYFEDGLARYVFALENGQRTALFSQRIDQVKGMETGKKPATEKEVITIDPAVLPDYEGTYELQPGFSIAVTVKDEKLYAQATGQPEFEIFPEAKDTFFLKVVAAQLVFGRDAQGTVVELTLKQGGQEITGVRK</sequence>
<organism evidence="6 7">
    <name type="scientific">Pelagihabitans pacificus</name>
    <dbReference type="NCBI Taxonomy" id="2696054"/>
    <lineage>
        <taxon>Bacteria</taxon>
        <taxon>Pseudomonadati</taxon>
        <taxon>Bacteroidota</taxon>
        <taxon>Flavobacteriia</taxon>
        <taxon>Flavobacteriales</taxon>
        <taxon>Flavobacteriaceae</taxon>
        <taxon>Pelagihabitans</taxon>
    </lineage>
</organism>
<dbReference type="EMBL" id="VIKU02000001">
    <property type="protein sequence ID" value="NHF58047.1"/>
    <property type="molecule type" value="Genomic_DNA"/>
</dbReference>